<organism evidence="2 3">
    <name type="scientific">Brassica cretica</name>
    <name type="common">Mustard</name>
    <dbReference type="NCBI Taxonomy" id="69181"/>
    <lineage>
        <taxon>Eukaryota</taxon>
        <taxon>Viridiplantae</taxon>
        <taxon>Streptophyta</taxon>
        <taxon>Embryophyta</taxon>
        <taxon>Tracheophyta</taxon>
        <taxon>Spermatophyta</taxon>
        <taxon>Magnoliopsida</taxon>
        <taxon>eudicotyledons</taxon>
        <taxon>Gunneridae</taxon>
        <taxon>Pentapetalae</taxon>
        <taxon>rosids</taxon>
        <taxon>malvids</taxon>
        <taxon>Brassicales</taxon>
        <taxon>Brassicaceae</taxon>
        <taxon>Brassiceae</taxon>
        <taxon>Brassica</taxon>
    </lineage>
</organism>
<reference evidence="2 3" key="1">
    <citation type="journal article" date="2020" name="BMC Genomics">
        <title>Intraspecific diversification of the crop wild relative Brassica cretica Lam. using demographic model selection.</title>
        <authorList>
            <person name="Kioukis A."/>
            <person name="Michalopoulou V.A."/>
            <person name="Briers L."/>
            <person name="Pirintsos S."/>
            <person name="Studholme D.J."/>
            <person name="Pavlidis P."/>
            <person name="Sarris P.F."/>
        </authorList>
    </citation>
    <scope>NUCLEOTIDE SEQUENCE [LARGE SCALE GENOMIC DNA]</scope>
    <source>
        <strain evidence="3">cv. PFS-1207/04</strain>
    </source>
</reference>
<keyword evidence="3" id="KW-1185">Reference proteome</keyword>
<evidence type="ECO:0000256" key="1">
    <source>
        <dbReference type="SAM" id="MobiDB-lite"/>
    </source>
</evidence>
<proteinExistence type="predicted"/>
<protein>
    <submittedName>
        <fullName evidence="2">Uncharacterized protein</fullName>
    </submittedName>
</protein>
<name>A0ABQ7EE09_BRACR</name>
<dbReference type="Proteomes" id="UP000266723">
    <property type="component" value="Unassembled WGS sequence"/>
</dbReference>
<feature type="compositionally biased region" description="Low complexity" evidence="1">
    <location>
        <begin position="7"/>
        <end position="23"/>
    </location>
</feature>
<accession>A0ABQ7EE09</accession>
<gene>
    <name evidence="2" type="ORF">DY000_02020837</name>
</gene>
<evidence type="ECO:0000313" key="2">
    <source>
        <dbReference type="EMBL" id="KAF3594444.1"/>
    </source>
</evidence>
<comment type="caution">
    <text evidence="2">The sequence shown here is derived from an EMBL/GenBank/DDBJ whole genome shotgun (WGS) entry which is preliminary data.</text>
</comment>
<evidence type="ECO:0000313" key="3">
    <source>
        <dbReference type="Proteomes" id="UP000266723"/>
    </source>
</evidence>
<dbReference type="EMBL" id="QGKV02000299">
    <property type="protein sequence ID" value="KAF3594444.1"/>
    <property type="molecule type" value="Genomic_DNA"/>
</dbReference>
<sequence length="68" mass="7276">MTLSDQSSSSSLSSSSSSSSSLSYGDNVCPYLDFFFGFIIVGLECACRYDELTELSASPSAGNQKKER</sequence>
<feature type="region of interest" description="Disordered" evidence="1">
    <location>
        <begin position="1"/>
        <end position="23"/>
    </location>
</feature>